<comment type="subunit">
    <text evidence="7">Homodimer; forms a dimer in the presence of potassium. Interacts with GTPBP3; forms the GTPBP3-MTO1 complex composed of homodimers of GTPBP3 and MTO1.</text>
</comment>
<dbReference type="Pfam" id="PF01134">
    <property type="entry name" value="GIDA"/>
    <property type="match status" value="1"/>
</dbReference>
<name>A0A8C5JRS1_JUNHY</name>
<dbReference type="SMART" id="SM01228">
    <property type="entry name" value="GIDA_assoc_3"/>
    <property type="match status" value="1"/>
</dbReference>
<dbReference type="GO" id="GO:0005829">
    <property type="term" value="C:cytosol"/>
    <property type="evidence" value="ECO:0007669"/>
    <property type="project" value="TreeGrafter"/>
</dbReference>
<organism evidence="13 14">
    <name type="scientific">Junco hyemalis</name>
    <name type="common">Dark-eyed junco</name>
    <dbReference type="NCBI Taxonomy" id="40217"/>
    <lineage>
        <taxon>Eukaryota</taxon>
        <taxon>Metazoa</taxon>
        <taxon>Chordata</taxon>
        <taxon>Craniata</taxon>
        <taxon>Vertebrata</taxon>
        <taxon>Euteleostomi</taxon>
        <taxon>Archelosauria</taxon>
        <taxon>Archosauria</taxon>
        <taxon>Dinosauria</taxon>
        <taxon>Saurischia</taxon>
        <taxon>Theropoda</taxon>
        <taxon>Coelurosauria</taxon>
        <taxon>Aves</taxon>
        <taxon>Neognathae</taxon>
        <taxon>Neoaves</taxon>
        <taxon>Telluraves</taxon>
        <taxon>Australaves</taxon>
        <taxon>Passeriformes</taxon>
        <taxon>Passerellidae</taxon>
        <taxon>Junco</taxon>
    </lineage>
</organism>
<evidence type="ECO:0000313" key="14">
    <source>
        <dbReference type="Proteomes" id="UP000694408"/>
    </source>
</evidence>
<dbReference type="PROSITE" id="PS01281">
    <property type="entry name" value="GIDA_2"/>
    <property type="match status" value="1"/>
</dbReference>
<proteinExistence type="inferred from homology"/>
<dbReference type="GO" id="GO:0050660">
    <property type="term" value="F:flavin adenine dinucleotide binding"/>
    <property type="evidence" value="ECO:0007669"/>
    <property type="project" value="InterPro"/>
</dbReference>
<comment type="cofactor">
    <cofactor evidence="1">
        <name>FAD</name>
        <dbReference type="ChEBI" id="CHEBI:57692"/>
    </cofactor>
</comment>
<dbReference type="InterPro" id="IPR036188">
    <property type="entry name" value="FAD/NAD-bd_sf"/>
</dbReference>
<dbReference type="GO" id="GO:0070899">
    <property type="term" value="P:mitochondrial tRNA wobble uridine modification"/>
    <property type="evidence" value="ECO:0007669"/>
    <property type="project" value="UniProtKB-ARBA"/>
</dbReference>
<dbReference type="FunFam" id="3.50.50.60:FF:000002">
    <property type="entry name" value="tRNA uridine 5-carboxymethylaminomethyl modification enzyme MnmG"/>
    <property type="match status" value="1"/>
</dbReference>
<feature type="compositionally biased region" description="Basic residues" evidence="11">
    <location>
        <begin position="255"/>
        <end position="265"/>
    </location>
</feature>
<dbReference type="GO" id="GO:0030488">
    <property type="term" value="P:tRNA methylation"/>
    <property type="evidence" value="ECO:0007669"/>
    <property type="project" value="TreeGrafter"/>
</dbReference>
<dbReference type="Proteomes" id="UP000694408">
    <property type="component" value="Unplaced"/>
</dbReference>
<comment type="function">
    <text evidence="6">Component of the GTPBP3-MTO1 complex that catalyzes the 5-taurinomethyluridine (taum(5)U) modification at the 34th wobble position (U34) of mitochondrial tRNAs (mt-tRNAs), which plays a role in mt-tRNA decoding and mitochondrial translation. Taum(5)U formation on mammalian mt-tRNA requires the presence of both GTPBP3-mediated GTPase activity and MTO1 catalytic activity.</text>
</comment>
<dbReference type="Ensembl" id="ENSJHYT00000028164.1">
    <property type="protein sequence ID" value="ENSJHYP00000023360.1"/>
    <property type="gene ID" value="ENSJHYG00000017588.1"/>
</dbReference>
<dbReference type="PROSITE" id="PS01280">
    <property type="entry name" value="GIDA_1"/>
    <property type="match status" value="1"/>
</dbReference>
<dbReference type="Gene3D" id="3.50.50.60">
    <property type="entry name" value="FAD/NAD(P)-binding domain"/>
    <property type="match status" value="2"/>
</dbReference>
<keyword evidence="4" id="KW-0274">FAD</keyword>
<dbReference type="Pfam" id="PF21680">
    <property type="entry name" value="GIDA_C_1st"/>
    <property type="match status" value="1"/>
</dbReference>
<evidence type="ECO:0000313" key="13">
    <source>
        <dbReference type="Ensembl" id="ENSJHYP00000023360.1"/>
    </source>
</evidence>
<sequence>MQLHPQSLTRREVPARSGPPRPVRVPARPAGERCLRPGTHLDALVVAAGALLLHGAEAALPVADGLDQVPDHRVHQCRSLGHVFAEQAEPRQHLPEPQGVCRRREATAGGSDRPVGHSRVAPRGRGDSGGRCPAPRGGGRLCTARRPARWRLPGSGGSPRRAAAPGRGSVRARCPEGRDGARAFTRGAAPRGASGCALLLAPAPRSCGTRPPPGPRPSATRGVHGRCSLSAPATRRARPREQRGSRLWLRASSSSKKRASPRKRNPPSGAEVRRSPARQLQPGHRIAPATTVKLRSASNPTGAFSRSWAAPPARPPARGARTREHRHRPAFPEPHGEAPVPLLPQAPPIAPGRRSRGGAPGPAAMFLRSGCRRLPLLPTPRPGHRRTGSEVGAAAAPRYEVVVIGGGHAGTEAAAAAARGGACTLLLTHRIGTIGEMSCNPSFGGIGKGHLMREVDALDGLCGRVCDRSGVHYKVLNRCKGPAVWGLRAQIDRGLYKENMQKEILNTPLLTVREASVEDLLLAEPEPGRPGKCQVTGVVLGDGSTVRAGSVILTTGTFLRGVIHIGLETHPAGRLGDQPAIGLARTLERLGFAVGRLKTGTPPRLARDTIDFAGLQERAADNPPVPFSFLSEAVWIKPEDQLSCYLTRTNLKAQQIIRDNLHLNNHVRETTRGPRYCPSLESKVLRFPDREHQVWLEPEGLDSNVIYPQGMSMTLPPELQEQVIKSVPGLEKAKILQPGYGVQYDFLDPRQLTTSLESRLVQRLFFAGQINGTTGYEEAAAQGVIAGINACLRVQGRPPFTVSRTEGYVGVLIDDLTALGTSEPYRMFTSRVEFRMALRPDNADARLTHRGFEEAGCVSQQRYEQAVKMRAALEDGIATLKSLQLSISKWSQLLPGVPISSNRRSPVSAFDVLQYQDVNMEILAKAIPEPLGKLAQWRELAERLKIEAAYEWCVVSQQQEMEEVRRDEALQLPEDLDYFAIDASLSAEVREKLDANRPQTIGAVSRIPGITPAAIVNLLRFVKTNHRKTEKLKAVPQSGEYFPGKVYSGKATSQR</sequence>
<dbReference type="NCBIfam" id="TIGR00136">
    <property type="entry name" value="mnmG_gidA"/>
    <property type="match status" value="1"/>
</dbReference>
<dbReference type="InterPro" id="IPR047001">
    <property type="entry name" value="MnmG_C_subdom"/>
</dbReference>
<dbReference type="InterPro" id="IPR004416">
    <property type="entry name" value="MnmG"/>
</dbReference>
<feature type="region of interest" description="Disordered" evidence="11">
    <location>
        <begin position="202"/>
        <end position="342"/>
    </location>
</feature>
<evidence type="ECO:0000256" key="4">
    <source>
        <dbReference type="ARBA" id="ARBA00022827"/>
    </source>
</evidence>
<evidence type="ECO:0000256" key="7">
    <source>
        <dbReference type="ARBA" id="ARBA00061980"/>
    </source>
</evidence>
<keyword evidence="3" id="KW-0285">Flavoprotein</keyword>
<dbReference type="SUPFAM" id="SSF51905">
    <property type="entry name" value="FAD/NAD(P)-binding domain"/>
    <property type="match status" value="1"/>
</dbReference>
<comment type="similarity">
    <text evidence="2">Belongs to the MnmG family.</text>
</comment>
<evidence type="ECO:0000256" key="10">
    <source>
        <dbReference type="ARBA" id="ARBA00083348"/>
    </source>
</evidence>
<evidence type="ECO:0000259" key="12">
    <source>
        <dbReference type="SMART" id="SM01228"/>
    </source>
</evidence>
<reference evidence="13" key="2">
    <citation type="submission" date="2025-09" db="UniProtKB">
        <authorList>
            <consortium name="Ensembl"/>
        </authorList>
    </citation>
    <scope>IDENTIFICATION</scope>
</reference>
<dbReference type="AlphaFoldDB" id="A0A8C5JRS1"/>
<comment type="catalytic activity">
    <reaction evidence="5">
        <text>5,10-methylenetetrahydrofolate + uridine(34) in tRNA + taurine + GTP + A + H2O = 5-taurinomethyluridine(34) in tRNA + 7,8-dihydrofolate + GDP + AH2 + phosphate + H(+)</text>
        <dbReference type="Rhea" id="RHEA:83279"/>
        <dbReference type="Rhea" id="RHEA-COMP:11727"/>
        <dbReference type="Rhea" id="RHEA-COMP:11732"/>
        <dbReference type="ChEBI" id="CHEBI:12071"/>
        <dbReference type="ChEBI" id="CHEBI:13193"/>
        <dbReference type="ChEBI" id="CHEBI:15377"/>
        <dbReference type="ChEBI" id="CHEBI:15378"/>
        <dbReference type="ChEBI" id="CHEBI:17499"/>
        <dbReference type="ChEBI" id="CHEBI:37565"/>
        <dbReference type="ChEBI" id="CHEBI:43474"/>
        <dbReference type="ChEBI" id="CHEBI:57451"/>
        <dbReference type="ChEBI" id="CHEBI:58189"/>
        <dbReference type="ChEBI" id="CHEBI:65315"/>
        <dbReference type="ChEBI" id="CHEBI:87172"/>
        <dbReference type="ChEBI" id="CHEBI:507393"/>
    </reaction>
    <physiologicalReaction direction="left-to-right" evidence="5">
        <dbReference type="Rhea" id="RHEA:83280"/>
    </physiologicalReaction>
</comment>
<dbReference type="InterPro" id="IPR040131">
    <property type="entry name" value="MnmG_N"/>
</dbReference>
<accession>A0A8C5JRS1</accession>
<evidence type="ECO:0000256" key="2">
    <source>
        <dbReference type="ARBA" id="ARBA00007653"/>
    </source>
</evidence>
<dbReference type="InterPro" id="IPR020595">
    <property type="entry name" value="MnmG-rel_CS"/>
</dbReference>
<dbReference type="Gene3D" id="1.10.150.570">
    <property type="entry name" value="GidA associated domain, C-terminal subdomain"/>
    <property type="match status" value="1"/>
</dbReference>
<evidence type="ECO:0000256" key="3">
    <source>
        <dbReference type="ARBA" id="ARBA00022630"/>
    </source>
</evidence>
<protein>
    <recommendedName>
        <fullName evidence="8">5-taurinomethyluridine-[tRNA] synthase subunit MTO1, mitochondrial</fullName>
    </recommendedName>
    <alternativeName>
        <fullName evidence="9">Mitochondrial tRNA translation optimization 1</fullName>
    </alternativeName>
    <alternativeName>
        <fullName evidence="10">Protein MTO1 homolog, mitochondrial</fullName>
    </alternativeName>
</protein>
<feature type="region of interest" description="Disordered" evidence="11">
    <location>
        <begin position="103"/>
        <end position="188"/>
    </location>
</feature>
<evidence type="ECO:0000256" key="6">
    <source>
        <dbReference type="ARBA" id="ARBA00056538"/>
    </source>
</evidence>
<dbReference type="PANTHER" id="PTHR11806:SF0">
    <property type="entry name" value="PROTEIN MTO1 HOMOLOG, MITOCHONDRIAL"/>
    <property type="match status" value="1"/>
</dbReference>
<evidence type="ECO:0000256" key="9">
    <source>
        <dbReference type="ARBA" id="ARBA00079308"/>
    </source>
</evidence>
<dbReference type="HAMAP" id="MF_00129">
    <property type="entry name" value="MnmG_GidA"/>
    <property type="match status" value="1"/>
</dbReference>
<dbReference type="InterPro" id="IPR026904">
    <property type="entry name" value="MnmG_C"/>
</dbReference>
<dbReference type="InterPro" id="IPR049312">
    <property type="entry name" value="GIDA_C_N"/>
</dbReference>
<evidence type="ECO:0000256" key="8">
    <source>
        <dbReference type="ARBA" id="ARBA00068446"/>
    </source>
</evidence>
<dbReference type="FunFam" id="3.50.50.60:FF:000082">
    <property type="entry name" value="protein MTO1 homolog, mitochondrial isoform X1"/>
    <property type="match status" value="1"/>
</dbReference>
<reference evidence="13" key="1">
    <citation type="submission" date="2025-08" db="UniProtKB">
        <authorList>
            <consortium name="Ensembl"/>
        </authorList>
    </citation>
    <scope>IDENTIFICATION</scope>
</reference>
<evidence type="ECO:0000256" key="11">
    <source>
        <dbReference type="SAM" id="MobiDB-lite"/>
    </source>
</evidence>
<dbReference type="GO" id="GO:0005739">
    <property type="term" value="C:mitochondrion"/>
    <property type="evidence" value="ECO:0007669"/>
    <property type="project" value="GOC"/>
</dbReference>
<feature type="domain" description="tRNA uridine 5-carboxymethylaminomethyl modification enzyme C-terminal subdomain" evidence="12">
    <location>
        <begin position="948"/>
        <end position="1020"/>
    </location>
</feature>
<evidence type="ECO:0000256" key="5">
    <source>
        <dbReference type="ARBA" id="ARBA00051247"/>
    </source>
</evidence>
<dbReference type="FunFam" id="1.10.150.570:FF:000001">
    <property type="entry name" value="tRNA uridine 5-carboxymethylaminomethyl modification enzyme MnmG"/>
    <property type="match status" value="1"/>
</dbReference>
<dbReference type="PANTHER" id="PTHR11806">
    <property type="entry name" value="GLUCOSE INHIBITED DIVISION PROTEIN A"/>
    <property type="match status" value="1"/>
</dbReference>
<feature type="region of interest" description="Disordered" evidence="11">
    <location>
        <begin position="1"/>
        <end position="30"/>
    </location>
</feature>
<dbReference type="InterPro" id="IPR002218">
    <property type="entry name" value="MnmG-rel"/>
</dbReference>
<dbReference type="InterPro" id="IPR044920">
    <property type="entry name" value="MnmG_C_subdom_sf"/>
</dbReference>
<keyword evidence="14" id="KW-1185">Reference proteome</keyword>
<dbReference type="Pfam" id="PF13932">
    <property type="entry name" value="SAM_GIDA_C"/>
    <property type="match status" value="1"/>
</dbReference>
<evidence type="ECO:0000256" key="1">
    <source>
        <dbReference type="ARBA" id="ARBA00001974"/>
    </source>
</evidence>